<dbReference type="Gene3D" id="2.20.50.20">
    <property type="entry name" value="Lipovitellin. Chain A, domain 3"/>
    <property type="match status" value="1"/>
</dbReference>
<gene>
    <name evidence="7" type="ORF">ONB1V03_LOCUS3307</name>
</gene>
<dbReference type="Gene3D" id="2.30.230.10">
    <property type="entry name" value="Lipovitellin, beta-sheet shell regions, chain A"/>
    <property type="match status" value="2"/>
</dbReference>
<dbReference type="SMART" id="SM01169">
    <property type="entry name" value="DUF1943"/>
    <property type="match status" value="1"/>
</dbReference>
<dbReference type="InterPro" id="IPR050733">
    <property type="entry name" value="Vitellogenin/Apolipophorin"/>
</dbReference>
<dbReference type="InterPro" id="IPR015255">
    <property type="entry name" value="Vitellinogen_open_b-sht"/>
</dbReference>
<dbReference type="InterPro" id="IPR015817">
    <property type="entry name" value="Vitellinogen_open_b-sht_sub1"/>
</dbReference>
<feature type="non-terminal residue" evidence="7">
    <location>
        <position position="1"/>
    </location>
</feature>
<accession>A0A7R9QDK0</accession>
<organism evidence="7">
    <name type="scientific">Oppiella nova</name>
    <dbReference type="NCBI Taxonomy" id="334625"/>
    <lineage>
        <taxon>Eukaryota</taxon>
        <taxon>Metazoa</taxon>
        <taxon>Ecdysozoa</taxon>
        <taxon>Arthropoda</taxon>
        <taxon>Chelicerata</taxon>
        <taxon>Arachnida</taxon>
        <taxon>Acari</taxon>
        <taxon>Acariformes</taxon>
        <taxon>Sarcoptiformes</taxon>
        <taxon>Oribatida</taxon>
        <taxon>Brachypylina</taxon>
        <taxon>Oppioidea</taxon>
        <taxon>Oppiidae</taxon>
        <taxon>Oppiella</taxon>
    </lineage>
</organism>
<evidence type="ECO:0000256" key="5">
    <source>
        <dbReference type="PROSITE-ProRule" id="PRU00557"/>
    </source>
</evidence>
<proteinExistence type="predicted"/>
<dbReference type="Pfam" id="PF09172">
    <property type="entry name" value="Vit_open_b-sht"/>
    <property type="match status" value="1"/>
</dbReference>
<protein>
    <recommendedName>
        <fullName evidence="6">Vitellogenin domain-containing protein</fullName>
    </recommendedName>
</protein>
<feature type="domain" description="Vitellogenin" evidence="6">
    <location>
        <begin position="9"/>
        <end position="595"/>
    </location>
</feature>
<dbReference type="OrthoDB" id="5956066at2759"/>
<dbReference type="Proteomes" id="UP000728032">
    <property type="component" value="Unassembled WGS sequence"/>
</dbReference>
<name>A0A7R9QDK0_9ACAR</name>
<dbReference type="InterPro" id="IPR001747">
    <property type="entry name" value="Vitellogenin_N"/>
</dbReference>
<dbReference type="PROSITE" id="PS51211">
    <property type="entry name" value="VITELLOGENIN"/>
    <property type="match status" value="1"/>
</dbReference>
<evidence type="ECO:0000256" key="3">
    <source>
        <dbReference type="ARBA" id="ARBA00023157"/>
    </source>
</evidence>
<dbReference type="SUPFAM" id="SSF48431">
    <property type="entry name" value="Lipovitellin-phosvitin complex, superhelical domain"/>
    <property type="match status" value="1"/>
</dbReference>
<dbReference type="GO" id="GO:0005319">
    <property type="term" value="F:lipid transporter activity"/>
    <property type="evidence" value="ECO:0007669"/>
    <property type="project" value="InterPro"/>
</dbReference>
<dbReference type="PANTHER" id="PTHR23345">
    <property type="entry name" value="VITELLOGENIN-RELATED"/>
    <property type="match status" value="1"/>
</dbReference>
<sequence length="971" mass="111062">SLISFAQSYDSGKEYKYKFESYVYTSIRNTRNQCSGTATISDVIIQIHQDHFFIKINDIRFDVVNQQIDGLFEKNPFTFKDVKAFSDHISKPFKAVVLNGQIRQIYIGEDEPEWRSFGECDTSYTIRSEPSLFNSEKVLNITKVRNYEKCAKRPHPFRYASEISQHCLEFNSIRKPILQISAVYDYNMRGTLKNFVIEKVTQKEFISSTPYGKDGLIFDLKSKGVLELLDIKNITETHVIPDDAIPSTDLSNSPLQKNEFFDNIDLRRAHFLRDIYRYQSPLTQIVTLLDETVSDYSKSDTNPADSVLPSKYGEIIDALSTLDYEGVEQYGEIIDALSTLDYEGVEQVFTTVFDKSEDHSAVQESAKLKRTCYLTFSALVGKECVQRFKATPKHTHSHHRKEHKVSDNCKHHCNPEIAGKYFKAKEAIPFLKTYIKSSHTHYVRSTAVWKLMGMASNYPEEVRSVCVPVFYNKSEEQDLRIAGLLAWLSSGPSYAQLHLIAKQLLVEDNRQVVNMAYTTIKWLSESEHPCHKPFVKDLQSVLWLYKIAFDRQGGRVRKGDSRAYMRSLFDEQFGIGGIQHFSLIASNRSYVPNSVYIGFSDFIAGHSFDTFSLSIQSYGLEKVINRFFGQKGSVWSKASVLDIFKKRVVRDANPIDDELKLIENILPFETRESETINGDISLYTQGYTISYIDFDEQFFSSILTEENRIVVLRSEVGIPYFFEYKTLTQTNLINNKLSFAVQPALFSEDRDNKSPTEFRISTDFKYVSNSHKYAITGILMPVITNREKSFPQRIAIYRIQPMANPYEIRVRTIAPVENASTQLSIIISADDYINSANDNGFKVCAVASVKYPEYDLNKFAKLDTLGLDHTVNLTTRIAFGQNCNNESEINIKGDISQTDEQKILEKNRNKMTPEKSNPYATAMASELEPNDTIQESCADYVVTIMETKLMSSGLPTEEYSGIPIHFLIAIY</sequence>
<evidence type="ECO:0000313" key="7">
    <source>
        <dbReference type="EMBL" id="CAD7641886.1"/>
    </source>
</evidence>
<comment type="caution">
    <text evidence="5">Lacks conserved residue(s) required for the propagation of feature annotation.</text>
</comment>
<keyword evidence="4" id="KW-0325">Glycoprotein</keyword>
<dbReference type="Pfam" id="PF01347">
    <property type="entry name" value="Vitellogenin_N"/>
    <property type="match status" value="3"/>
</dbReference>
<dbReference type="GO" id="GO:0045735">
    <property type="term" value="F:nutrient reservoir activity"/>
    <property type="evidence" value="ECO:0007669"/>
    <property type="project" value="UniProtKB-KW"/>
</dbReference>
<keyword evidence="1" id="KW-0732">Signal</keyword>
<keyword evidence="2" id="KW-0758">Storage protein</keyword>
<keyword evidence="8" id="KW-1185">Reference proteome</keyword>
<dbReference type="SUPFAM" id="SSF56968">
    <property type="entry name" value="Lipovitellin-phosvitin complex, beta-sheet shell regions"/>
    <property type="match status" value="2"/>
</dbReference>
<dbReference type="InterPro" id="IPR011030">
    <property type="entry name" value="Lipovitellin_superhlx_dom"/>
</dbReference>
<dbReference type="Gene3D" id="1.25.10.20">
    <property type="entry name" value="Vitellinogen, superhelical"/>
    <property type="match status" value="1"/>
</dbReference>
<dbReference type="AlphaFoldDB" id="A0A7R9QDK0"/>
<reference evidence="7" key="1">
    <citation type="submission" date="2020-11" db="EMBL/GenBank/DDBJ databases">
        <authorList>
            <person name="Tran Van P."/>
        </authorList>
    </citation>
    <scope>NUCLEOTIDE SEQUENCE</scope>
</reference>
<evidence type="ECO:0000313" key="8">
    <source>
        <dbReference type="Proteomes" id="UP000728032"/>
    </source>
</evidence>
<dbReference type="EMBL" id="OC915771">
    <property type="protein sequence ID" value="CAD7641886.1"/>
    <property type="molecule type" value="Genomic_DNA"/>
</dbReference>
<dbReference type="SMART" id="SM00638">
    <property type="entry name" value="LPD_N"/>
    <property type="match status" value="1"/>
</dbReference>
<keyword evidence="3" id="KW-1015">Disulfide bond</keyword>
<dbReference type="EMBL" id="CAJPVJ010000946">
    <property type="protein sequence ID" value="CAG2163742.1"/>
    <property type="molecule type" value="Genomic_DNA"/>
</dbReference>
<evidence type="ECO:0000256" key="1">
    <source>
        <dbReference type="ARBA" id="ARBA00022729"/>
    </source>
</evidence>
<dbReference type="InterPro" id="IPR015816">
    <property type="entry name" value="Vitellinogen_b-sht_N"/>
</dbReference>
<dbReference type="InterPro" id="IPR015819">
    <property type="entry name" value="Lipid_transp_b-sht_shell"/>
</dbReference>
<evidence type="ECO:0000259" key="6">
    <source>
        <dbReference type="PROSITE" id="PS51211"/>
    </source>
</evidence>
<evidence type="ECO:0000256" key="2">
    <source>
        <dbReference type="ARBA" id="ARBA00022761"/>
    </source>
</evidence>
<evidence type="ECO:0000256" key="4">
    <source>
        <dbReference type="ARBA" id="ARBA00023180"/>
    </source>
</evidence>
<dbReference type="PANTHER" id="PTHR23345:SF15">
    <property type="entry name" value="VITELLOGENIN 1-RELATED"/>
    <property type="match status" value="1"/>
</dbReference>